<evidence type="ECO:0000256" key="1">
    <source>
        <dbReference type="SAM" id="SignalP"/>
    </source>
</evidence>
<dbReference type="AlphaFoldDB" id="A0A939GHJ8"/>
<feature type="chain" id="PRO_5036852028" description="Lipocalin-like domain-containing protein" evidence="1">
    <location>
        <begin position="18"/>
        <end position="152"/>
    </location>
</feature>
<comment type="caution">
    <text evidence="2">The sequence shown here is derived from an EMBL/GenBank/DDBJ whole genome shotgun (WGS) entry which is preliminary data.</text>
</comment>
<dbReference type="RefSeq" id="WP_207366699.1">
    <property type="nucleotide sequence ID" value="NZ_JAFMYV010000012.1"/>
</dbReference>
<proteinExistence type="predicted"/>
<evidence type="ECO:0008006" key="4">
    <source>
        <dbReference type="Google" id="ProtNLM"/>
    </source>
</evidence>
<keyword evidence="1" id="KW-0732">Signal</keyword>
<dbReference type="PROSITE" id="PS51257">
    <property type="entry name" value="PROKAR_LIPOPROTEIN"/>
    <property type="match status" value="1"/>
</dbReference>
<accession>A0A939GHJ8</accession>
<dbReference type="EMBL" id="JAFMYV010000012">
    <property type="protein sequence ID" value="MBO0939169.1"/>
    <property type="molecule type" value="Genomic_DNA"/>
</dbReference>
<name>A0A939GHJ8_9BACT</name>
<feature type="signal peptide" evidence="1">
    <location>
        <begin position="1"/>
        <end position="17"/>
    </location>
</feature>
<reference evidence="2" key="1">
    <citation type="submission" date="2021-03" db="EMBL/GenBank/DDBJ databases">
        <title>Fibrella sp. HMF5335 genome sequencing and assembly.</title>
        <authorList>
            <person name="Kang H."/>
            <person name="Kim H."/>
            <person name="Bae S."/>
            <person name="Joh K."/>
        </authorList>
    </citation>
    <scope>NUCLEOTIDE SEQUENCE</scope>
    <source>
        <strain evidence="2">HMF5335</strain>
    </source>
</reference>
<dbReference type="Proteomes" id="UP000664034">
    <property type="component" value="Unassembled WGS sequence"/>
</dbReference>
<gene>
    <name evidence="2" type="ORF">J2I47_21620</name>
</gene>
<evidence type="ECO:0000313" key="2">
    <source>
        <dbReference type="EMBL" id="MBO0939169.1"/>
    </source>
</evidence>
<keyword evidence="3" id="KW-1185">Reference proteome</keyword>
<sequence>MKRIALLLLFVAGFASSCKKTGGDIIAPVDPRDRMLGSYAIGFNMRITISNIELQPESSTGSVTLSKAPNAGELYFDFELPNGKERVTAALKDDTNYTIIDKKTEPIYINGQSFVGQYTGSGQITAKNEFILTGVSEYTQIKKVTTMTGTKK</sequence>
<evidence type="ECO:0000313" key="3">
    <source>
        <dbReference type="Proteomes" id="UP000664034"/>
    </source>
</evidence>
<protein>
    <recommendedName>
        <fullName evidence="4">Lipocalin-like domain-containing protein</fullName>
    </recommendedName>
</protein>
<organism evidence="2 3">
    <name type="scientific">Fibrella rubiginis</name>
    <dbReference type="NCBI Taxonomy" id="2817060"/>
    <lineage>
        <taxon>Bacteria</taxon>
        <taxon>Pseudomonadati</taxon>
        <taxon>Bacteroidota</taxon>
        <taxon>Cytophagia</taxon>
        <taxon>Cytophagales</taxon>
        <taxon>Spirosomataceae</taxon>
        <taxon>Fibrella</taxon>
    </lineage>
</organism>